<evidence type="ECO:0000259" key="16">
    <source>
        <dbReference type="PROSITE" id="PS50089"/>
    </source>
</evidence>
<evidence type="ECO:0000256" key="9">
    <source>
        <dbReference type="ARBA" id="ARBA00022853"/>
    </source>
</evidence>
<dbReference type="InterPro" id="IPR015947">
    <property type="entry name" value="PUA-like_sf"/>
</dbReference>
<dbReference type="InterPro" id="IPR019787">
    <property type="entry name" value="Znf_PHD-finger"/>
</dbReference>
<dbReference type="Gene3D" id="3.30.40.10">
    <property type="entry name" value="Zinc/RING finger domain, C3HC4 (zinc finger)"/>
    <property type="match status" value="3"/>
</dbReference>
<dbReference type="PANTHER" id="PTHR14140:SF27">
    <property type="entry name" value="OS04G0289800 PROTEIN"/>
    <property type="match status" value="1"/>
</dbReference>
<dbReference type="EC" id="2.3.2.27" evidence="3"/>
<evidence type="ECO:0000256" key="12">
    <source>
        <dbReference type="PROSITE-ProRule" id="PRU00175"/>
    </source>
</evidence>
<dbReference type="GO" id="GO:0005634">
    <property type="term" value="C:nucleus"/>
    <property type="evidence" value="ECO:0007669"/>
    <property type="project" value="UniProtKB-SubCell"/>
</dbReference>
<dbReference type="InterPro" id="IPR047498">
    <property type="entry name" value="RING-HC_ORTHRUS_rpt1"/>
</dbReference>
<gene>
    <name evidence="18" type="ORF">Ddye_029572</name>
</gene>
<dbReference type="PROSITE" id="PS01359">
    <property type="entry name" value="ZF_PHD_1"/>
    <property type="match status" value="1"/>
</dbReference>
<evidence type="ECO:0000256" key="3">
    <source>
        <dbReference type="ARBA" id="ARBA00012483"/>
    </source>
</evidence>
<name>A0AAD9TFY6_9ROSI</name>
<evidence type="ECO:0000256" key="6">
    <source>
        <dbReference type="ARBA" id="ARBA00022771"/>
    </source>
</evidence>
<keyword evidence="9" id="KW-0156">Chromatin regulator</keyword>
<dbReference type="SMART" id="SM00466">
    <property type="entry name" value="SRA"/>
    <property type="match status" value="1"/>
</dbReference>
<dbReference type="InterPro" id="IPR003105">
    <property type="entry name" value="SRA_YDG"/>
</dbReference>
<dbReference type="InterPro" id="IPR011011">
    <property type="entry name" value="Znf_FYVE_PHD"/>
</dbReference>
<dbReference type="SUPFAM" id="SSF57850">
    <property type="entry name" value="RING/U-box"/>
    <property type="match status" value="2"/>
</dbReference>
<dbReference type="Pfam" id="PF00628">
    <property type="entry name" value="PHD"/>
    <property type="match status" value="1"/>
</dbReference>
<dbReference type="GO" id="GO:0061630">
    <property type="term" value="F:ubiquitin protein ligase activity"/>
    <property type="evidence" value="ECO:0007669"/>
    <property type="project" value="UniProtKB-EC"/>
</dbReference>
<evidence type="ECO:0000256" key="11">
    <source>
        <dbReference type="ARBA" id="ARBA00023242"/>
    </source>
</evidence>
<comment type="catalytic activity">
    <reaction evidence="1">
        <text>S-ubiquitinyl-[E2 ubiquitin-conjugating enzyme]-L-cysteine + [acceptor protein]-L-lysine = [E2 ubiquitin-conjugating enzyme]-L-cysteine + N(6)-ubiquitinyl-[acceptor protein]-L-lysine.</text>
        <dbReference type="EC" id="2.3.2.27"/>
    </reaction>
</comment>
<dbReference type="SUPFAM" id="SSF57903">
    <property type="entry name" value="FYVE/PHD zinc finger"/>
    <property type="match status" value="1"/>
</dbReference>
<dbReference type="AlphaFoldDB" id="A0AAD9TFY6"/>
<dbReference type="GO" id="GO:0016567">
    <property type="term" value="P:protein ubiquitination"/>
    <property type="evidence" value="ECO:0007669"/>
    <property type="project" value="UniProtKB-ARBA"/>
</dbReference>
<dbReference type="PROSITE" id="PS50016">
    <property type="entry name" value="ZF_PHD_2"/>
    <property type="match status" value="1"/>
</dbReference>
<dbReference type="InterPro" id="IPR001965">
    <property type="entry name" value="Znf_PHD"/>
</dbReference>
<organism evidence="18 19">
    <name type="scientific">Dipteronia dyeriana</name>
    <dbReference type="NCBI Taxonomy" id="168575"/>
    <lineage>
        <taxon>Eukaryota</taxon>
        <taxon>Viridiplantae</taxon>
        <taxon>Streptophyta</taxon>
        <taxon>Embryophyta</taxon>
        <taxon>Tracheophyta</taxon>
        <taxon>Spermatophyta</taxon>
        <taxon>Magnoliopsida</taxon>
        <taxon>eudicotyledons</taxon>
        <taxon>Gunneridae</taxon>
        <taxon>Pentapetalae</taxon>
        <taxon>rosids</taxon>
        <taxon>malvids</taxon>
        <taxon>Sapindales</taxon>
        <taxon>Sapindaceae</taxon>
        <taxon>Hippocastanoideae</taxon>
        <taxon>Acereae</taxon>
        <taxon>Dipteronia</taxon>
    </lineage>
</organism>
<dbReference type="PROSITE" id="PS50089">
    <property type="entry name" value="ZF_RING_2"/>
    <property type="match status" value="2"/>
</dbReference>
<dbReference type="Gene3D" id="2.30.280.10">
    <property type="entry name" value="SRA-YDG"/>
    <property type="match status" value="1"/>
</dbReference>
<feature type="compositionally biased region" description="Basic and acidic residues" evidence="14">
    <location>
        <begin position="591"/>
        <end position="610"/>
    </location>
</feature>
<evidence type="ECO:0000256" key="2">
    <source>
        <dbReference type="ARBA" id="ARBA00004906"/>
    </source>
</evidence>
<keyword evidence="19" id="KW-1185">Reference proteome</keyword>
<dbReference type="CDD" id="cd23138">
    <property type="entry name" value="RING-HC_ORTHRUS_rpt1"/>
    <property type="match status" value="1"/>
</dbReference>
<dbReference type="SMART" id="SM00249">
    <property type="entry name" value="PHD"/>
    <property type="match status" value="1"/>
</dbReference>
<dbReference type="InterPro" id="IPR045134">
    <property type="entry name" value="UHRF1/2-like"/>
</dbReference>
<dbReference type="GO" id="GO:0008270">
    <property type="term" value="F:zinc ion binding"/>
    <property type="evidence" value="ECO:0007669"/>
    <property type="project" value="UniProtKB-KW"/>
</dbReference>
<dbReference type="FunFam" id="3.30.40.10:FF:000472">
    <property type="entry name" value="E3 ubiquitin-protein ligase ORTHRUS 2"/>
    <property type="match status" value="1"/>
</dbReference>
<reference evidence="18" key="1">
    <citation type="journal article" date="2023" name="Plant J.">
        <title>Genome sequences and population genomics provide insights into the demographic history, inbreeding, and mutation load of two 'living fossil' tree species of Dipteronia.</title>
        <authorList>
            <person name="Feng Y."/>
            <person name="Comes H.P."/>
            <person name="Chen J."/>
            <person name="Zhu S."/>
            <person name="Lu R."/>
            <person name="Zhang X."/>
            <person name="Li P."/>
            <person name="Qiu J."/>
            <person name="Olsen K.M."/>
            <person name="Qiu Y."/>
        </authorList>
    </citation>
    <scope>NUCLEOTIDE SEQUENCE</scope>
    <source>
        <strain evidence="18">KIB01</strain>
    </source>
</reference>
<dbReference type="InterPro" id="IPR017907">
    <property type="entry name" value="Znf_RING_CS"/>
</dbReference>
<evidence type="ECO:0000256" key="4">
    <source>
        <dbReference type="ARBA" id="ARBA00022679"/>
    </source>
</evidence>
<dbReference type="InterPro" id="IPR018957">
    <property type="entry name" value="Znf_C3HC4_RING-type"/>
</dbReference>
<evidence type="ECO:0000256" key="14">
    <source>
        <dbReference type="SAM" id="MobiDB-lite"/>
    </source>
</evidence>
<keyword evidence="10" id="KW-0238">DNA-binding</keyword>
<dbReference type="EMBL" id="JANJYI010000009">
    <property type="protein sequence ID" value="KAK2634780.1"/>
    <property type="molecule type" value="Genomic_DNA"/>
</dbReference>
<dbReference type="PROSITE" id="PS00518">
    <property type="entry name" value="ZF_RING_1"/>
    <property type="match status" value="1"/>
</dbReference>
<comment type="caution">
    <text evidence="18">The sequence shown here is derived from an EMBL/GenBank/DDBJ whole genome shotgun (WGS) entry which is preliminary data.</text>
</comment>
<feature type="domain" description="YDG" evidence="17">
    <location>
        <begin position="267"/>
        <end position="415"/>
    </location>
</feature>
<comment type="subcellular location">
    <subcellularLocation>
        <location evidence="13">Nucleus</location>
    </subcellularLocation>
</comment>
<feature type="region of interest" description="Disordered" evidence="14">
    <location>
        <begin position="759"/>
        <end position="783"/>
    </location>
</feature>
<keyword evidence="11 13" id="KW-0539">Nucleus</keyword>
<evidence type="ECO:0000256" key="10">
    <source>
        <dbReference type="ARBA" id="ARBA00023125"/>
    </source>
</evidence>
<evidence type="ECO:0000256" key="5">
    <source>
        <dbReference type="ARBA" id="ARBA00022723"/>
    </source>
</evidence>
<dbReference type="FunFam" id="2.30.280.10:FF:000002">
    <property type="entry name" value="E3 ubiquitin-protein ligase ORTHRUS 2"/>
    <property type="match status" value="1"/>
</dbReference>
<evidence type="ECO:0000256" key="7">
    <source>
        <dbReference type="ARBA" id="ARBA00022786"/>
    </source>
</evidence>
<dbReference type="InterPro" id="IPR027370">
    <property type="entry name" value="Znf-RING_euk"/>
</dbReference>
<keyword evidence="4" id="KW-0808">Transferase</keyword>
<dbReference type="Pfam" id="PF00097">
    <property type="entry name" value="zf-C3HC4"/>
    <property type="match status" value="1"/>
</dbReference>
<proteinExistence type="predicted"/>
<dbReference type="SUPFAM" id="SSF88697">
    <property type="entry name" value="PUA domain-like"/>
    <property type="match status" value="1"/>
</dbReference>
<feature type="domain" description="RING-type" evidence="16">
    <location>
        <begin position="507"/>
        <end position="565"/>
    </location>
</feature>
<comment type="pathway">
    <text evidence="2">Protein modification; protein ubiquitination.</text>
</comment>
<accession>A0AAD9TFY6</accession>
<dbReference type="Pfam" id="PF02182">
    <property type="entry name" value="SAD_SRA"/>
    <property type="match status" value="1"/>
</dbReference>
<dbReference type="SMART" id="SM00184">
    <property type="entry name" value="RING"/>
    <property type="match status" value="3"/>
</dbReference>
<feature type="domain" description="RING-type" evidence="16">
    <location>
        <begin position="140"/>
        <end position="179"/>
    </location>
</feature>
<dbReference type="PROSITE" id="PS51015">
    <property type="entry name" value="YDG"/>
    <property type="match status" value="1"/>
</dbReference>
<evidence type="ECO:0000256" key="13">
    <source>
        <dbReference type="PROSITE-ProRule" id="PRU00358"/>
    </source>
</evidence>
<protein>
    <recommendedName>
        <fullName evidence="3">RING-type E3 ubiquitin transferase</fullName>
        <ecNumber evidence="3">2.3.2.27</ecNumber>
    </recommendedName>
</protein>
<evidence type="ECO:0000313" key="19">
    <source>
        <dbReference type="Proteomes" id="UP001280121"/>
    </source>
</evidence>
<sequence length="890" mass="98822">MSQVNDLPCDGDGICMTCKRKPSVEQEETITCRTCATPWHLTCISVARLQTVVAESEWECPDCSTSEVSKGSDKANPAGLVAAVRAIESDESLTELEKAKRRQELVSGGASSDPDRDKKRINGGGSDDDVIGILDGALSCSFCMQLPERPVTTPCGHNFCLKCFQKWIGQGKRTCANCRNVIPSKMSSQPRINSALVFAIRMAKMSKSSAQGAPKVSHFVHNQNRPEKAYTTERAKKAGKANACSGKIFVTVPPDHFGPILAENDPVRKQGVLVGESWEDRLECRQWGAHLPHVAGIAGQSDYGAQSVALSGGYVDDEDHGEWFLYTGSGGRDLSGNKRTNKTQSFDQKFEKYNEALRVSCRKGYPVRVVRSHKEKRSSYAPETGVRYDGIYRIEKCWRKNGIQGYKVCRYLFVRCDNDPAPWTSDNNGDCPGPLPVIKELKNAIDITERKGYPSWDYDEEKACWIWKKPPPHSRKQAESGNSEDRKTTRKAQNMSVRQKLLKELGCLICRKVMTSPLTTPCAHNFCKACLEGAFAGQSFIRQRTCEGRRTLRVQKNIMKCPSCSSDIADFLQSPQVNRELMGVIESLQHESVEMEENSNKSGEETESIHRKPNATVDDNEPCNLNNQILLEESGEETESIQQKPDTTADDDGPCNLNNQILPEESGEETESIQQKPDTTADDDEPCNLNNQILPEESGEETESIHQKPDTTADDNEPCYLNSQILLEESGEESGSIHLKAGTAADDNEPCYLNNQIPLQESGEETESIHQKPDTTADDNEPCNLNNQILFEADNNSLKPQTASTLQLTYKLKKAKESISTPKQTDAFYGETESIIPVKPEMADNKKRKNNLVESKCKQTCIQKKYKDDGNLSIPTAGVMTRSKRIALGE</sequence>
<evidence type="ECO:0000313" key="18">
    <source>
        <dbReference type="EMBL" id="KAK2634780.1"/>
    </source>
</evidence>
<evidence type="ECO:0000259" key="15">
    <source>
        <dbReference type="PROSITE" id="PS50016"/>
    </source>
</evidence>
<feature type="region of interest" description="Disordered" evidence="14">
    <location>
        <begin position="591"/>
        <end position="718"/>
    </location>
</feature>
<feature type="domain" description="PHD-type" evidence="15">
    <location>
        <begin position="12"/>
        <end position="66"/>
    </location>
</feature>
<dbReference type="InterPro" id="IPR001841">
    <property type="entry name" value="Znf_RING"/>
</dbReference>
<dbReference type="Pfam" id="PF13445">
    <property type="entry name" value="zf-RING_UBOX"/>
    <property type="match status" value="1"/>
</dbReference>
<keyword evidence="5" id="KW-0479">Metal-binding</keyword>
<feature type="region of interest" description="Disordered" evidence="14">
    <location>
        <begin position="470"/>
        <end position="494"/>
    </location>
</feature>
<evidence type="ECO:0000256" key="1">
    <source>
        <dbReference type="ARBA" id="ARBA00000900"/>
    </source>
</evidence>
<feature type="region of interest" description="Disordered" evidence="14">
    <location>
        <begin position="100"/>
        <end position="127"/>
    </location>
</feature>
<evidence type="ECO:0000259" key="17">
    <source>
        <dbReference type="PROSITE" id="PS51015"/>
    </source>
</evidence>
<dbReference type="InterPro" id="IPR019786">
    <property type="entry name" value="Zinc_finger_PHD-type_CS"/>
</dbReference>
<evidence type="ECO:0000256" key="8">
    <source>
        <dbReference type="ARBA" id="ARBA00022833"/>
    </source>
</evidence>
<keyword evidence="7" id="KW-0833">Ubl conjugation pathway</keyword>
<dbReference type="InterPro" id="IPR013083">
    <property type="entry name" value="Znf_RING/FYVE/PHD"/>
</dbReference>
<dbReference type="InterPro" id="IPR036987">
    <property type="entry name" value="SRA-YDG_sf"/>
</dbReference>
<dbReference type="PANTHER" id="PTHR14140">
    <property type="entry name" value="E3 UBIQUITIN-PROTEIN LIGASE UHRF-RELATED"/>
    <property type="match status" value="1"/>
</dbReference>
<dbReference type="Proteomes" id="UP001280121">
    <property type="component" value="Unassembled WGS sequence"/>
</dbReference>
<keyword evidence="8" id="KW-0862">Zinc</keyword>
<keyword evidence="6 12" id="KW-0863">Zinc-finger</keyword>
<dbReference type="GO" id="GO:0003677">
    <property type="term" value="F:DNA binding"/>
    <property type="evidence" value="ECO:0007669"/>
    <property type="project" value="UniProtKB-KW"/>
</dbReference>
<dbReference type="GO" id="GO:0044027">
    <property type="term" value="P:negative regulation of gene expression via chromosomal CpG island methylation"/>
    <property type="evidence" value="ECO:0007669"/>
    <property type="project" value="TreeGrafter"/>
</dbReference>